<evidence type="ECO:0000313" key="2">
    <source>
        <dbReference type="Proteomes" id="UP001190700"/>
    </source>
</evidence>
<reference evidence="1 2" key="1">
    <citation type="journal article" date="2015" name="Genome Biol. Evol.">
        <title>Comparative Genomics of a Bacterivorous Green Alga Reveals Evolutionary Causalities and Consequences of Phago-Mixotrophic Mode of Nutrition.</title>
        <authorList>
            <person name="Burns J.A."/>
            <person name="Paasch A."/>
            <person name="Narechania A."/>
            <person name="Kim E."/>
        </authorList>
    </citation>
    <scope>NUCLEOTIDE SEQUENCE [LARGE SCALE GENOMIC DNA]</scope>
    <source>
        <strain evidence="1 2">PLY_AMNH</strain>
    </source>
</reference>
<comment type="caution">
    <text evidence="1">The sequence shown here is derived from an EMBL/GenBank/DDBJ whole genome shotgun (WGS) entry which is preliminary data.</text>
</comment>
<proteinExistence type="predicted"/>
<organism evidence="1 2">
    <name type="scientific">Cymbomonas tetramitiformis</name>
    <dbReference type="NCBI Taxonomy" id="36881"/>
    <lineage>
        <taxon>Eukaryota</taxon>
        <taxon>Viridiplantae</taxon>
        <taxon>Chlorophyta</taxon>
        <taxon>Pyramimonadophyceae</taxon>
        <taxon>Pyramimonadales</taxon>
        <taxon>Pyramimonadaceae</taxon>
        <taxon>Cymbomonas</taxon>
    </lineage>
</organism>
<dbReference type="Proteomes" id="UP001190700">
    <property type="component" value="Unassembled WGS sequence"/>
</dbReference>
<accession>A0AAE0FW77</accession>
<name>A0AAE0FW77_9CHLO</name>
<sequence>MEAKAGSIVPFKVECQEDMVREMMAGLKPAKTGRTDGISAQPLLDTRGDAREFTILDAEGIEFCTRRFGANDTLRELRLFVIKFSAPLPWITPANENFFKYFRFPQE</sequence>
<gene>
    <name evidence="1" type="ORF">CYMTET_24394</name>
</gene>
<protein>
    <submittedName>
        <fullName evidence="1">Uncharacterized protein</fullName>
    </submittedName>
</protein>
<keyword evidence="2" id="KW-1185">Reference proteome</keyword>
<evidence type="ECO:0000313" key="1">
    <source>
        <dbReference type="EMBL" id="KAK3267024.1"/>
    </source>
</evidence>
<dbReference type="AlphaFoldDB" id="A0AAE0FW77"/>
<dbReference type="EMBL" id="LGRX02012665">
    <property type="protein sequence ID" value="KAK3267024.1"/>
    <property type="molecule type" value="Genomic_DNA"/>
</dbReference>